<name>A0A934J8A4_9BACL</name>
<protein>
    <submittedName>
        <fullName evidence="1">Class I SAM-dependent methyltransferase</fullName>
    </submittedName>
</protein>
<dbReference type="InterPro" id="IPR029063">
    <property type="entry name" value="SAM-dependent_MTases_sf"/>
</dbReference>
<evidence type="ECO:0000313" key="2">
    <source>
        <dbReference type="Proteomes" id="UP000640274"/>
    </source>
</evidence>
<dbReference type="PANTHER" id="PTHR36112">
    <property type="entry name" value="RIBOSOMAL RNA SMALL SUBUNIT METHYLTRANSFERASE J"/>
    <property type="match status" value="1"/>
</dbReference>
<dbReference type="Proteomes" id="UP000640274">
    <property type="component" value="Unassembled WGS sequence"/>
</dbReference>
<keyword evidence="2" id="KW-1185">Reference proteome</keyword>
<reference evidence="1" key="1">
    <citation type="submission" date="2020-12" db="EMBL/GenBank/DDBJ databases">
        <authorList>
            <person name="Huq M.A."/>
        </authorList>
    </citation>
    <scope>NUCLEOTIDE SEQUENCE</scope>
    <source>
        <strain evidence="1">MAHUQ-46</strain>
    </source>
</reference>
<proteinExistence type="predicted"/>
<dbReference type="EMBL" id="JAELUP010000103">
    <property type="protein sequence ID" value="MBJ6363634.1"/>
    <property type="molecule type" value="Genomic_DNA"/>
</dbReference>
<dbReference type="AlphaFoldDB" id="A0A934J8A4"/>
<dbReference type="Pfam" id="PF04445">
    <property type="entry name" value="SAM_MT"/>
    <property type="match status" value="1"/>
</dbReference>
<dbReference type="InterPro" id="IPR007536">
    <property type="entry name" value="16SrRNA_methylTrfase_J"/>
</dbReference>
<dbReference type="GO" id="GO:0008990">
    <property type="term" value="F:rRNA (guanine-N2-)-methyltransferase activity"/>
    <property type="evidence" value="ECO:0007669"/>
    <property type="project" value="InterPro"/>
</dbReference>
<gene>
    <name evidence="1" type="ORF">JFN88_20705</name>
</gene>
<dbReference type="RefSeq" id="WP_199021163.1">
    <property type="nucleotide sequence ID" value="NZ_JAELUP010000103.1"/>
</dbReference>
<dbReference type="Gene3D" id="3.40.50.150">
    <property type="entry name" value="Vaccinia Virus protein VP39"/>
    <property type="match status" value="1"/>
</dbReference>
<dbReference type="SUPFAM" id="SSF53335">
    <property type="entry name" value="S-adenosyl-L-methionine-dependent methyltransferases"/>
    <property type="match status" value="1"/>
</dbReference>
<accession>A0A934J8A4</accession>
<comment type="caution">
    <text evidence="1">The sequence shown here is derived from an EMBL/GenBank/DDBJ whole genome shotgun (WGS) entry which is preliminary data.</text>
</comment>
<dbReference type="PANTHER" id="PTHR36112:SF1">
    <property type="entry name" value="RIBOSOMAL RNA SMALL SUBUNIT METHYLTRANSFERASE J"/>
    <property type="match status" value="1"/>
</dbReference>
<sequence length="257" mass="28403">MIVTTSSSPDTAIIHDAQRLADELGARYAERGSHSLKRLGTRHKDEQILVVSGHDVRYYDGQEPPLFFHPSMAFVRVKRLLRGETDLMLEVSGCVEGDEVLDCTAGLASDSFVFSYAVGPQGRVTALESEPVLAALVREGLLRYDTGMTDANEAMRNIEVVCQNHETLLSSLDDDSYDIVYFDPMFRQPIHASNSLAPLRQLANHSPLSPASVAEARRVARKAVVIKEHRGSGEFDRLGFEKRSVNTSKIAYGVIKI</sequence>
<keyword evidence="1" id="KW-0808">Transferase</keyword>
<organism evidence="1 2">
    <name type="scientific">Paenibacillus roseus</name>
    <dbReference type="NCBI Taxonomy" id="2798579"/>
    <lineage>
        <taxon>Bacteria</taxon>
        <taxon>Bacillati</taxon>
        <taxon>Bacillota</taxon>
        <taxon>Bacilli</taxon>
        <taxon>Bacillales</taxon>
        <taxon>Paenibacillaceae</taxon>
        <taxon>Paenibacillus</taxon>
    </lineage>
</organism>
<evidence type="ECO:0000313" key="1">
    <source>
        <dbReference type="EMBL" id="MBJ6363634.1"/>
    </source>
</evidence>
<keyword evidence="1" id="KW-0489">Methyltransferase</keyword>